<dbReference type="PANTHER" id="PTHR12608">
    <property type="entry name" value="TRANSMEMBRANE PROTEIN HTP-1 RELATED"/>
    <property type="match status" value="1"/>
</dbReference>
<gene>
    <name evidence="8" type="ORF">R5R35_012727</name>
</gene>
<dbReference type="GO" id="GO:0005794">
    <property type="term" value="C:Golgi apparatus"/>
    <property type="evidence" value="ECO:0007669"/>
    <property type="project" value="TreeGrafter"/>
</dbReference>
<keyword evidence="5 6" id="KW-0472">Membrane</keyword>
<dbReference type="GO" id="GO:0015085">
    <property type="term" value="F:calcium ion transmembrane transporter activity"/>
    <property type="evidence" value="ECO:0007669"/>
    <property type="project" value="TreeGrafter"/>
</dbReference>
<reference evidence="8 9" key="1">
    <citation type="submission" date="2024-03" db="EMBL/GenBank/DDBJ databases">
        <title>The genome assembly and annotation of the cricket Gryllus longicercus Weissman &amp; Gray.</title>
        <authorList>
            <person name="Szrajer S."/>
            <person name="Gray D."/>
            <person name="Ylla G."/>
        </authorList>
    </citation>
    <scope>NUCLEOTIDE SEQUENCE [LARGE SCALE GENOMIC DNA]</scope>
    <source>
        <strain evidence="8">DAG 2021-001</strain>
        <tissue evidence="8">Whole body minus gut</tissue>
    </source>
</reference>
<dbReference type="PANTHER" id="PTHR12608:SF1">
    <property type="entry name" value="TRANSMEMBRANE PROTEIN 165"/>
    <property type="match status" value="1"/>
</dbReference>
<feature type="transmembrane region" description="Helical" evidence="6">
    <location>
        <begin position="268"/>
        <end position="287"/>
    </location>
</feature>
<feature type="transmembrane region" description="Helical" evidence="6">
    <location>
        <begin position="52"/>
        <end position="75"/>
    </location>
</feature>
<dbReference type="InterPro" id="IPR001727">
    <property type="entry name" value="GDT1-like"/>
</dbReference>
<protein>
    <recommendedName>
        <fullName evidence="6">GDT1 family protein</fullName>
    </recommendedName>
</protein>
<name>A0AAN9VRR8_9ORTH</name>
<evidence type="ECO:0000256" key="2">
    <source>
        <dbReference type="ARBA" id="ARBA00009190"/>
    </source>
</evidence>
<comment type="subcellular location">
    <subcellularLocation>
        <location evidence="1 6">Membrane</location>
        <topology evidence="1 6">Multi-pass membrane protein</topology>
    </subcellularLocation>
</comment>
<feature type="transmembrane region" description="Helical" evidence="6">
    <location>
        <begin position="96"/>
        <end position="120"/>
    </location>
</feature>
<evidence type="ECO:0000256" key="7">
    <source>
        <dbReference type="SAM" id="MobiDB-lite"/>
    </source>
</evidence>
<dbReference type="EMBL" id="JAZDUA010000063">
    <property type="protein sequence ID" value="KAK7870169.1"/>
    <property type="molecule type" value="Genomic_DNA"/>
</dbReference>
<dbReference type="InterPro" id="IPR049555">
    <property type="entry name" value="GDT1-like_CS"/>
</dbReference>
<dbReference type="PROSITE" id="PS01214">
    <property type="entry name" value="UPF0016"/>
    <property type="match status" value="1"/>
</dbReference>
<evidence type="ECO:0000256" key="4">
    <source>
        <dbReference type="ARBA" id="ARBA00022989"/>
    </source>
</evidence>
<dbReference type="Pfam" id="PF01169">
    <property type="entry name" value="GDT1"/>
    <property type="match status" value="2"/>
</dbReference>
<accession>A0AAN9VRR8</accession>
<keyword evidence="4 6" id="KW-1133">Transmembrane helix</keyword>
<dbReference type="GO" id="GO:0032468">
    <property type="term" value="P:Golgi calcium ion homeostasis"/>
    <property type="evidence" value="ECO:0007669"/>
    <property type="project" value="TreeGrafter"/>
</dbReference>
<keyword evidence="9" id="KW-1185">Reference proteome</keyword>
<dbReference type="GO" id="GO:0005384">
    <property type="term" value="F:manganese ion transmembrane transporter activity"/>
    <property type="evidence" value="ECO:0007669"/>
    <property type="project" value="TreeGrafter"/>
</dbReference>
<evidence type="ECO:0000256" key="5">
    <source>
        <dbReference type="ARBA" id="ARBA00023136"/>
    </source>
</evidence>
<evidence type="ECO:0000313" key="9">
    <source>
        <dbReference type="Proteomes" id="UP001378592"/>
    </source>
</evidence>
<comment type="caution">
    <text evidence="8">The sequence shown here is derived from an EMBL/GenBank/DDBJ whole genome shotgun (WGS) entry which is preliminary data.</text>
</comment>
<evidence type="ECO:0000256" key="6">
    <source>
        <dbReference type="RuleBase" id="RU365102"/>
    </source>
</evidence>
<feature type="transmembrane region" description="Helical" evidence="6">
    <location>
        <begin position="236"/>
        <end position="256"/>
    </location>
</feature>
<feature type="region of interest" description="Disordered" evidence="7">
    <location>
        <begin position="167"/>
        <end position="187"/>
    </location>
</feature>
<evidence type="ECO:0000313" key="8">
    <source>
        <dbReference type="EMBL" id="KAK7870169.1"/>
    </source>
</evidence>
<organism evidence="8 9">
    <name type="scientific">Gryllus longicercus</name>
    <dbReference type="NCBI Taxonomy" id="2509291"/>
    <lineage>
        <taxon>Eukaryota</taxon>
        <taxon>Metazoa</taxon>
        <taxon>Ecdysozoa</taxon>
        <taxon>Arthropoda</taxon>
        <taxon>Hexapoda</taxon>
        <taxon>Insecta</taxon>
        <taxon>Pterygota</taxon>
        <taxon>Neoptera</taxon>
        <taxon>Polyneoptera</taxon>
        <taxon>Orthoptera</taxon>
        <taxon>Ensifera</taxon>
        <taxon>Gryllidea</taxon>
        <taxon>Grylloidea</taxon>
        <taxon>Gryllidae</taxon>
        <taxon>Gryllinae</taxon>
        <taxon>Gryllus</taxon>
    </lineage>
</organism>
<feature type="transmembrane region" description="Helical" evidence="6">
    <location>
        <begin position="198"/>
        <end position="216"/>
    </location>
</feature>
<keyword evidence="3 6" id="KW-0812">Transmembrane</keyword>
<dbReference type="Proteomes" id="UP001378592">
    <property type="component" value="Unassembled WGS sequence"/>
</dbReference>
<evidence type="ECO:0000256" key="1">
    <source>
        <dbReference type="ARBA" id="ARBA00004141"/>
    </source>
</evidence>
<feature type="signal peptide" evidence="6">
    <location>
        <begin position="1"/>
        <end position="28"/>
    </location>
</feature>
<dbReference type="GO" id="GO:0016020">
    <property type="term" value="C:membrane"/>
    <property type="evidence" value="ECO:0007669"/>
    <property type="project" value="UniProtKB-SubCell"/>
</dbReference>
<dbReference type="AlphaFoldDB" id="A0AAN9VRR8"/>
<evidence type="ECO:0000256" key="3">
    <source>
        <dbReference type="ARBA" id="ARBA00022692"/>
    </source>
</evidence>
<sequence>MKCVRYECWAKRAALVLLIVSFVSLVTAEKEPIEEEGRTDAIKNGDKTEASTLSPVGGNLGFIHAFVASISVIIVSELGDKTFFIAAIMAMRHPRLTVFAGAMGALALMTVLSAVFGWVATVIPRAYTYYISTALFAIFGLKMLKDGYYMSPNEGQEELEEVQTELRKREDEYENETRTSTTDVESGARRNAKAKTSVLSFISRIFIQAFTLTFLAEWGDRSQLTTIILAAREDVVGVTAGGIAGHALCTGLAVLGGRLIAQRISVRTVTIIGGVVFLFFAVSSLFLDPNAV</sequence>
<comment type="similarity">
    <text evidence="2 6">Belongs to the GDT1 family.</text>
</comment>
<feature type="chain" id="PRO_5042673064" description="GDT1 family protein" evidence="6">
    <location>
        <begin position="29"/>
        <end position="292"/>
    </location>
</feature>
<dbReference type="GO" id="GO:0032472">
    <property type="term" value="P:Golgi calcium ion transport"/>
    <property type="evidence" value="ECO:0007669"/>
    <property type="project" value="TreeGrafter"/>
</dbReference>
<keyword evidence="6" id="KW-0732">Signal</keyword>
<proteinExistence type="inferred from homology"/>
<feature type="compositionally biased region" description="Basic and acidic residues" evidence="7">
    <location>
        <begin position="167"/>
        <end position="177"/>
    </location>
</feature>
<feature type="transmembrane region" description="Helical" evidence="6">
    <location>
        <begin position="126"/>
        <end position="144"/>
    </location>
</feature>